<gene>
    <name evidence="2" type="ORF">ECPE_LOCUS13914</name>
</gene>
<evidence type="ECO:0000256" key="1">
    <source>
        <dbReference type="SAM" id="MobiDB-lite"/>
    </source>
</evidence>
<feature type="compositionally biased region" description="Acidic residues" evidence="1">
    <location>
        <begin position="142"/>
        <end position="153"/>
    </location>
</feature>
<name>A0A3P8L9S0_9TREM</name>
<dbReference type="EMBL" id="UZAN01056276">
    <property type="protein sequence ID" value="VDP91186.1"/>
    <property type="molecule type" value="Genomic_DNA"/>
</dbReference>
<accession>A0A3P8L9S0</accession>
<feature type="compositionally biased region" description="Basic and acidic residues" evidence="1">
    <location>
        <begin position="154"/>
        <end position="170"/>
    </location>
</feature>
<organism evidence="2 3">
    <name type="scientific">Echinostoma caproni</name>
    <dbReference type="NCBI Taxonomy" id="27848"/>
    <lineage>
        <taxon>Eukaryota</taxon>
        <taxon>Metazoa</taxon>
        <taxon>Spiralia</taxon>
        <taxon>Lophotrochozoa</taxon>
        <taxon>Platyhelminthes</taxon>
        <taxon>Trematoda</taxon>
        <taxon>Digenea</taxon>
        <taxon>Plagiorchiida</taxon>
        <taxon>Echinostomata</taxon>
        <taxon>Echinostomatoidea</taxon>
        <taxon>Echinostomatidae</taxon>
        <taxon>Echinostoma</taxon>
    </lineage>
</organism>
<evidence type="ECO:0000313" key="3">
    <source>
        <dbReference type="Proteomes" id="UP000272942"/>
    </source>
</evidence>
<feature type="region of interest" description="Disordered" evidence="1">
    <location>
        <begin position="56"/>
        <end position="179"/>
    </location>
</feature>
<protein>
    <submittedName>
        <fullName evidence="2">Uncharacterized protein</fullName>
    </submittedName>
</protein>
<evidence type="ECO:0000313" key="2">
    <source>
        <dbReference type="EMBL" id="VDP91186.1"/>
    </source>
</evidence>
<keyword evidence="3" id="KW-1185">Reference proteome</keyword>
<reference evidence="2 3" key="1">
    <citation type="submission" date="2018-11" db="EMBL/GenBank/DDBJ databases">
        <authorList>
            <consortium name="Pathogen Informatics"/>
        </authorList>
    </citation>
    <scope>NUCLEOTIDE SEQUENCE [LARGE SCALE GENOMIC DNA]</scope>
    <source>
        <strain evidence="2 3">Egypt</strain>
    </source>
</reference>
<dbReference type="AlphaFoldDB" id="A0A3P8L9S0"/>
<dbReference type="OrthoDB" id="10631515at2759"/>
<dbReference type="Proteomes" id="UP000272942">
    <property type="component" value="Unassembled WGS sequence"/>
</dbReference>
<feature type="compositionally biased region" description="Polar residues" evidence="1">
    <location>
        <begin position="125"/>
        <end position="141"/>
    </location>
</feature>
<proteinExistence type="predicted"/>
<sequence length="179" mass="20004">MSCLFRYINKEEWCWRALRCLSRRCPYFYINWHPPGRSVKDYLKVILTEKLQIEDERRAARESGHSTSGSTRRDVSGNVTEPSPAKQPRLDSDTAVDGQPSTHSTRPKVVTTDGETGEKRGNVGRQESSQPSSNTHLQSNADDQDDSVLDEDDLSVKQDGDPDSGDRLVEGDSFSDVAS</sequence>